<proteinExistence type="inferred from homology"/>
<protein>
    <recommendedName>
        <fullName evidence="6">Alpha N-terminal protein methyltransferase 1</fullName>
        <ecNumber evidence="5">2.1.1.244</ecNumber>
    </recommendedName>
    <alternativeName>
        <fullName evidence="7">X-Pro-Lys N-terminal protein methyltransferase 1</fullName>
    </alternativeName>
</protein>
<evidence type="ECO:0000259" key="13">
    <source>
        <dbReference type="PROSITE" id="PS50102"/>
    </source>
</evidence>
<dbReference type="Pfam" id="PF05891">
    <property type="entry name" value="Methyltransf_PK"/>
    <property type="match status" value="1"/>
</dbReference>
<dbReference type="SMART" id="SM00360">
    <property type="entry name" value="RRM"/>
    <property type="match status" value="1"/>
</dbReference>
<dbReference type="EMBL" id="CAMXCT010000199">
    <property type="protein sequence ID" value="CAI3975368.1"/>
    <property type="molecule type" value="Genomic_DNA"/>
</dbReference>
<evidence type="ECO:0000256" key="3">
    <source>
        <dbReference type="ARBA" id="ARBA00022679"/>
    </source>
</evidence>
<keyword evidence="11" id="KW-0694">RNA-binding</keyword>
<evidence type="ECO:0000256" key="2">
    <source>
        <dbReference type="ARBA" id="ARBA00022603"/>
    </source>
</evidence>
<dbReference type="InterPro" id="IPR029063">
    <property type="entry name" value="SAM-dependent_MTases_sf"/>
</dbReference>
<comment type="caution">
    <text evidence="14">The sequence shown here is derived from an EMBL/GenBank/DDBJ whole genome shotgun (WGS) entry which is preliminary data.</text>
</comment>
<name>A0A9P1BN17_9DINO</name>
<dbReference type="GO" id="GO:0071885">
    <property type="term" value="F:N-terminal protein N-methyltransferase activity"/>
    <property type="evidence" value="ECO:0007669"/>
    <property type="project" value="UniProtKB-EC"/>
</dbReference>
<accession>A0A9P1BN17</accession>
<dbReference type="AlphaFoldDB" id="A0A9P1BN17"/>
<dbReference type="Proteomes" id="UP001152797">
    <property type="component" value="Unassembled WGS sequence"/>
</dbReference>
<dbReference type="PANTHER" id="PTHR12753">
    <property type="entry name" value="AD-003 - RELATED"/>
    <property type="match status" value="1"/>
</dbReference>
<evidence type="ECO:0000256" key="11">
    <source>
        <dbReference type="PROSITE-ProRule" id="PRU00176"/>
    </source>
</evidence>
<feature type="compositionally biased region" description="Polar residues" evidence="12">
    <location>
        <begin position="421"/>
        <end position="433"/>
    </location>
</feature>
<evidence type="ECO:0000256" key="9">
    <source>
        <dbReference type="ARBA" id="ARBA00047885"/>
    </source>
</evidence>
<feature type="region of interest" description="Disordered" evidence="12">
    <location>
        <begin position="455"/>
        <end position="483"/>
    </location>
</feature>
<comment type="similarity">
    <text evidence="1">Belongs to the methyltransferase superfamily. NTM1 family.</text>
</comment>
<reference evidence="15" key="2">
    <citation type="submission" date="2024-04" db="EMBL/GenBank/DDBJ databases">
        <authorList>
            <person name="Chen Y."/>
            <person name="Shah S."/>
            <person name="Dougan E. K."/>
            <person name="Thang M."/>
            <person name="Chan C."/>
        </authorList>
    </citation>
    <scope>NUCLEOTIDE SEQUENCE [LARGE SCALE GENOMIC DNA]</scope>
</reference>
<dbReference type="PANTHER" id="PTHR12753:SF0">
    <property type="entry name" value="ALPHA N-TERMINAL PROTEIN METHYLTRANSFERASE 1"/>
    <property type="match status" value="1"/>
</dbReference>
<dbReference type="Gene3D" id="3.40.50.150">
    <property type="entry name" value="Vaccinia Virus protein VP39"/>
    <property type="match status" value="1"/>
</dbReference>
<evidence type="ECO:0000256" key="8">
    <source>
        <dbReference type="ARBA" id="ARBA00047306"/>
    </source>
</evidence>
<keyword evidence="2" id="KW-0489">Methyltransferase</keyword>
<evidence type="ECO:0000256" key="12">
    <source>
        <dbReference type="SAM" id="MobiDB-lite"/>
    </source>
</evidence>
<evidence type="ECO:0000256" key="1">
    <source>
        <dbReference type="ARBA" id="ARBA00009059"/>
    </source>
</evidence>
<comment type="catalytic activity">
    <reaction evidence="9">
        <text>N-terminal L-prolyl-L-prolyl-L-lysyl-[protein] + 2 S-adenosyl-L-methionine = N-terminal N,N-dimethyl-L-prolyl-L-prolyl-L-lysyl-[protein] + 2 S-adenosyl-L-homocysteine + 2 H(+)</text>
        <dbReference type="Rhea" id="RHEA:54736"/>
        <dbReference type="Rhea" id="RHEA-COMP:13787"/>
        <dbReference type="Rhea" id="RHEA-COMP:13974"/>
        <dbReference type="ChEBI" id="CHEBI:15378"/>
        <dbReference type="ChEBI" id="CHEBI:57856"/>
        <dbReference type="ChEBI" id="CHEBI:59789"/>
        <dbReference type="ChEBI" id="CHEBI:138059"/>
        <dbReference type="ChEBI" id="CHEBI:138318"/>
        <dbReference type="EC" id="2.1.1.244"/>
    </reaction>
</comment>
<dbReference type="InterPro" id="IPR000504">
    <property type="entry name" value="RRM_dom"/>
</dbReference>
<dbReference type="GO" id="GO:0003723">
    <property type="term" value="F:RNA binding"/>
    <property type="evidence" value="ECO:0007669"/>
    <property type="project" value="UniProtKB-UniRule"/>
</dbReference>
<evidence type="ECO:0000256" key="4">
    <source>
        <dbReference type="ARBA" id="ARBA00022691"/>
    </source>
</evidence>
<evidence type="ECO:0000256" key="7">
    <source>
        <dbReference type="ARBA" id="ARBA00043129"/>
    </source>
</evidence>
<feature type="compositionally biased region" description="Acidic residues" evidence="12">
    <location>
        <begin position="692"/>
        <end position="704"/>
    </location>
</feature>
<dbReference type="SUPFAM" id="SSF54928">
    <property type="entry name" value="RNA-binding domain, RBD"/>
    <property type="match status" value="1"/>
</dbReference>
<dbReference type="CDD" id="cd02440">
    <property type="entry name" value="AdoMet_MTases"/>
    <property type="match status" value="1"/>
</dbReference>
<keyword evidence="4" id="KW-0949">S-adenosyl-L-methionine</keyword>
<keyword evidence="16" id="KW-1185">Reference proteome</keyword>
<evidence type="ECO:0000256" key="5">
    <source>
        <dbReference type="ARBA" id="ARBA00039112"/>
    </source>
</evidence>
<dbReference type="OrthoDB" id="1298661at2759"/>
<dbReference type="InterPro" id="IPR012677">
    <property type="entry name" value="Nucleotide-bd_a/b_plait_sf"/>
</dbReference>
<evidence type="ECO:0000313" key="14">
    <source>
        <dbReference type="EMBL" id="CAI3975368.1"/>
    </source>
</evidence>
<dbReference type="EMBL" id="CAMXCT030000199">
    <property type="protein sequence ID" value="CAL4762680.1"/>
    <property type="molecule type" value="Genomic_DNA"/>
</dbReference>
<dbReference type="InterPro" id="IPR008576">
    <property type="entry name" value="MeTrfase_NTM1"/>
</dbReference>
<evidence type="ECO:0000256" key="6">
    <source>
        <dbReference type="ARBA" id="ARBA00039449"/>
    </source>
</evidence>
<dbReference type="EC" id="2.1.1.244" evidence="5"/>
<evidence type="ECO:0000256" key="10">
    <source>
        <dbReference type="ARBA" id="ARBA00048167"/>
    </source>
</evidence>
<organism evidence="14">
    <name type="scientific">Cladocopium goreaui</name>
    <dbReference type="NCBI Taxonomy" id="2562237"/>
    <lineage>
        <taxon>Eukaryota</taxon>
        <taxon>Sar</taxon>
        <taxon>Alveolata</taxon>
        <taxon>Dinophyceae</taxon>
        <taxon>Suessiales</taxon>
        <taxon>Symbiodiniaceae</taxon>
        <taxon>Cladocopium</taxon>
    </lineage>
</organism>
<dbReference type="Gene3D" id="3.30.70.330">
    <property type="match status" value="1"/>
</dbReference>
<dbReference type="Pfam" id="PF00076">
    <property type="entry name" value="RRM_1"/>
    <property type="match status" value="1"/>
</dbReference>
<keyword evidence="3" id="KW-0808">Transferase</keyword>
<feature type="region of interest" description="Disordered" evidence="12">
    <location>
        <begin position="587"/>
        <end position="704"/>
    </location>
</feature>
<feature type="region of interest" description="Disordered" evidence="12">
    <location>
        <begin position="410"/>
        <end position="443"/>
    </location>
</feature>
<dbReference type="PROSITE" id="PS50102">
    <property type="entry name" value="RRM"/>
    <property type="match status" value="1"/>
</dbReference>
<feature type="compositionally biased region" description="Polar residues" evidence="12">
    <location>
        <begin position="682"/>
        <end position="691"/>
    </location>
</feature>
<reference evidence="14" key="1">
    <citation type="submission" date="2022-10" db="EMBL/GenBank/DDBJ databases">
        <authorList>
            <person name="Chen Y."/>
            <person name="Dougan E. K."/>
            <person name="Chan C."/>
            <person name="Rhodes N."/>
            <person name="Thang M."/>
        </authorList>
    </citation>
    <scope>NUCLEOTIDE SEQUENCE</scope>
</reference>
<evidence type="ECO:0000313" key="16">
    <source>
        <dbReference type="Proteomes" id="UP001152797"/>
    </source>
</evidence>
<sequence length="704" mass="77387">MGKKPHRSQRVKCPLVTPKESQAQRIRALGADISGADDAGREYPNLWELWLVQGQQRDKFYRVNEDWWVEGYEGRETLEGAMIGDDASEEDLVHSCTLLARAIESMPQKPHSALDVGAGVGRVTRGVLLPAVSGPVFLVDQSAKWLRAAKTYLAEDASRCTFIQSKLEDYRPAETFDLIWIQWTLQYLIDQDVVELLKRLSQCLSSQGVLVLKENRPVYSQSECFQMDTPGKEGRFDITRPEKHLADEALFMLFITQHMEDESQKLPGRVLWKSFVQVHCEGKSSTACVEDCKPTPAESMTMKLRRFYVILPLELHFMFPQNPEANWQQQCACDCDAALSTSVDLRMLGAECMVHVPDSVLTIKDFAGHVARLLELNLHGGNAEPPQILLDGFLVPHDEEVREVLRDDEVIDVEPAEPSMANGSLSAKRQAQASLEGPGKRPKVAPVMALGWQPQSNAVPDAEDSKPKSKGAAASPVNGHREVQSKAIDKAKALALATCESTPVSKEEGRGIFVGGLPSSVDDKELRKHFETYGTVQDATVVLNQRTGKPKGFGFVEFRDAGVREAVMEKSIQIHGKVVEVKVRQARAAKGGGKDGKGKDSKDAGKAAGKDGKGGKSGKGKGKVESKAAPKIRQTQPADDSDSDDEEDEEEEASTAVKQKDEEEAMTEEMKQMAALGLPVSFTASEQQGGNESDDDEDEDEDDE</sequence>
<evidence type="ECO:0000313" key="15">
    <source>
        <dbReference type="EMBL" id="CAL1128743.1"/>
    </source>
</evidence>
<feature type="compositionally biased region" description="Basic and acidic residues" evidence="12">
    <location>
        <begin position="592"/>
        <end position="614"/>
    </location>
</feature>
<dbReference type="SUPFAM" id="SSF53335">
    <property type="entry name" value="S-adenosyl-L-methionine-dependent methyltransferases"/>
    <property type="match status" value="1"/>
</dbReference>
<feature type="compositionally biased region" description="Acidic residues" evidence="12">
    <location>
        <begin position="639"/>
        <end position="653"/>
    </location>
</feature>
<dbReference type="GO" id="GO:0032259">
    <property type="term" value="P:methylation"/>
    <property type="evidence" value="ECO:0007669"/>
    <property type="project" value="UniProtKB-KW"/>
</dbReference>
<dbReference type="InterPro" id="IPR035979">
    <property type="entry name" value="RBD_domain_sf"/>
</dbReference>
<dbReference type="GO" id="GO:0005737">
    <property type="term" value="C:cytoplasm"/>
    <property type="evidence" value="ECO:0007669"/>
    <property type="project" value="TreeGrafter"/>
</dbReference>
<dbReference type="EMBL" id="CAMXCT020000199">
    <property type="protein sequence ID" value="CAL1128743.1"/>
    <property type="molecule type" value="Genomic_DNA"/>
</dbReference>
<feature type="domain" description="RRM" evidence="13">
    <location>
        <begin position="510"/>
        <end position="588"/>
    </location>
</feature>
<gene>
    <name evidence="14" type="ORF">C1SCF055_LOCUS3700</name>
</gene>
<comment type="catalytic activity">
    <reaction evidence="8">
        <text>N-terminal L-seryl-L-prolyl-L-lysyl-[protein] + 3 S-adenosyl-L-methionine = N-terminal N,N,N-trimethyl-L-seryl-L-prolyl-L-lysyl-[protein] + 3 S-adenosyl-L-homocysteine + 3 H(+)</text>
        <dbReference type="Rhea" id="RHEA:54724"/>
        <dbReference type="Rhea" id="RHEA-COMP:13789"/>
        <dbReference type="Rhea" id="RHEA-COMP:13973"/>
        <dbReference type="ChEBI" id="CHEBI:15378"/>
        <dbReference type="ChEBI" id="CHEBI:57856"/>
        <dbReference type="ChEBI" id="CHEBI:59789"/>
        <dbReference type="ChEBI" id="CHEBI:138061"/>
        <dbReference type="ChEBI" id="CHEBI:138317"/>
        <dbReference type="EC" id="2.1.1.244"/>
    </reaction>
</comment>
<comment type="catalytic activity">
    <reaction evidence="10">
        <text>N-terminal L-alanyl-L-prolyl-L-lysyl-[protein] + 3 S-adenosyl-L-methionine = N-terminal N,N,N-trimethyl-L-alanyl-L-prolyl-L-lysyl-[protein] + 3 S-adenosyl-L-homocysteine + 3 H(+)</text>
        <dbReference type="Rhea" id="RHEA:54712"/>
        <dbReference type="Rhea" id="RHEA-COMP:13785"/>
        <dbReference type="Rhea" id="RHEA-COMP:13971"/>
        <dbReference type="ChEBI" id="CHEBI:15378"/>
        <dbReference type="ChEBI" id="CHEBI:57856"/>
        <dbReference type="ChEBI" id="CHEBI:59789"/>
        <dbReference type="ChEBI" id="CHEBI:138057"/>
        <dbReference type="ChEBI" id="CHEBI:138315"/>
        <dbReference type="EC" id="2.1.1.244"/>
    </reaction>
</comment>